<evidence type="ECO:0000313" key="3">
    <source>
        <dbReference type="Proteomes" id="UP000602905"/>
    </source>
</evidence>
<dbReference type="AlphaFoldDB" id="A0A8H7LQ11"/>
<sequence length="106" mass="11605">MLLPLAPHIPLFRLTFHLASTTGPGRYMSTQVQRASSNLSLDTVAPRRRSIASNNSGRSAVGPGLANDHHRHHHYHDYPSSPVRLLARPESLSLGEATFGSTTRRA</sequence>
<evidence type="ECO:0000313" key="2">
    <source>
        <dbReference type="EMBL" id="KAF8693175.1"/>
    </source>
</evidence>
<gene>
    <name evidence="2" type="ORF">RHS03_08381</name>
</gene>
<protein>
    <submittedName>
        <fullName evidence="2">Uncharacterized protein</fullName>
    </submittedName>
</protein>
<dbReference type="Proteomes" id="UP000602905">
    <property type="component" value="Unassembled WGS sequence"/>
</dbReference>
<accession>A0A8H7LQ11</accession>
<dbReference type="EMBL" id="JACYCD010000467">
    <property type="protein sequence ID" value="KAF8693175.1"/>
    <property type="molecule type" value="Genomic_DNA"/>
</dbReference>
<reference evidence="2" key="1">
    <citation type="submission" date="2020-09" db="EMBL/GenBank/DDBJ databases">
        <title>Comparative genome analyses of four rice-infecting Rhizoctonia solani isolates reveal extensive enrichment of homogalacturonan modification genes.</title>
        <authorList>
            <person name="Lee D.-Y."/>
            <person name="Jeon J."/>
            <person name="Kim K.-T."/>
            <person name="Cheong K."/>
            <person name="Song H."/>
            <person name="Choi G."/>
            <person name="Ko J."/>
            <person name="Opiyo S.O."/>
            <person name="Zuo S."/>
            <person name="Madhav S."/>
            <person name="Lee Y.-H."/>
            <person name="Wang G.-L."/>
        </authorList>
    </citation>
    <scope>NUCLEOTIDE SEQUENCE</scope>
    <source>
        <strain evidence="2">AG1-IA WGL</strain>
    </source>
</reference>
<comment type="caution">
    <text evidence="2">The sequence shown here is derived from an EMBL/GenBank/DDBJ whole genome shotgun (WGS) entry which is preliminary data.</text>
</comment>
<name>A0A8H7LQ11_9AGAM</name>
<feature type="region of interest" description="Disordered" evidence="1">
    <location>
        <begin position="38"/>
        <end position="82"/>
    </location>
</feature>
<proteinExistence type="predicted"/>
<evidence type="ECO:0000256" key="1">
    <source>
        <dbReference type="SAM" id="MobiDB-lite"/>
    </source>
</evidence>
<organism evidence="2 3">
    <name type="scientific">Rhizoctonia solani</name>
    <dbReference type="NCBI Taxonomy" id="456999"/>
    <lineage>
        <taxon>Eukaryota</taxon>
        <taxon>Fungi</taxon>
        <taxon>Dikarya</taxon>
        <taxon>Basidiomycota</taxon>
        <taxon>Agaricomycotina</taxon>
        <taxon>Agaricomycetes</taxon>
        <taxon>Cantharellales</taxon>
        <taxon>Ceratobasidiaceae</taxon>
        <taxon>Rhizoctonia</taxon>
    </lineage>
</organism>
<feature type="non-terminal residue" evidence="2">
    <location>
        <position position="1"/>
    </location>
</feature>